<feature type="domain" description="GGDEF" evidence="5">
    <location>
        <begin position="182"/>
        <end position="316"/>
    </location>
</feature>
<evidence type="ECO:0000256" key="1">
    <source>
        <dbReference type="ARBA" id="ARBA00012528"/>
    </source>
</evidence>
<dbReference type="EC" id="2.7.7.65" evidence="1"/>
<comment type="catalytic activity">
    <reaction evidence="2">
        <text>2 GTP = 3',3'-c-di-GMP + 2 diphosphate</text>
        <dbReference type="Rhea" id="RHEA:24898"/>
        <dbReference type="ChEBI" id="CHEBI:33019"/>
        <dbReference type="ChEBI" id="CHEBI:37565"/>
        <dbReference type="ChEBI" id="CHEBI:58805"/>
        <dbReference type="EC" id="2.7.7.65"/>
    </reaction>
</comment>
<dbReference type="HOGENOM" id="CLU_496714_0_0_7"/>
<dbReference type="PROSITE" id="PS50110">
    <property type="entry name" value="RESPONSE_REGULATORY"/>
    <property type="match status" value="1"/>
</dbReference>
<dbReference type="CDD" id="cd00077">
    <property type="entry name" value="HDc"/>
    <property type="match status" value="1"/>
</dbReference>
<dbReference type="SMART" id="SM00267">
    <property type="entry name" value="GGDEF"/>
    <property type="match status" value="1"/>
</dbReference>
<keyword evidence="8" id="KW-1185">Reference proteome</keyword>
<dbReference type="InterPro" id="IPR003607">
    <property type="entry name" value="HD/PDEase_dom"/>
</dbReference>
<dbReference type="PANTHER" id="PTHR45138:SF9">
    <property type="entry name" value="DIGUANYLATE CYCLASE DGCM-RELATED"/>
    <property type="match status" value="1"/>
</dbReference>
<dbReference type="Gene3D" id="3.30.70.270">
    <property type="match status" value="1"/>
</dbReference>
<dbReference type="eggNOG" id="COG3706">
    <property type="taxonomic scope" value="Bacteria"/>
</dbReference>
<dbReference type="GO" id="GO:0000160">
    <property type="term" value="P:phosphorelay signal transduction system"/>
    <property type="evidence" value="ECO:0007669"/>
    <property type="project" value="InterPro"/>
</dbReference>
<dbReference type="Pfam" id="PF00990">
    <property type="entry name" value="GGDEF"/>
    <property type="match status" value="1"/>
</dbReference>
<dbReference type="OrthoDB" id="9778432at2"/>
<dbReference type="Gene3D" id="1.10.3210.10">
    <property type="entry name" value="Hypothetical protein af1432"/>
    <property type="match status" value="1"/>
</dbReference>
<name>M1P909_DESSD</name>
<dbReference type="Gene3D" id="3.40.50.2300">
    <property type="match status" value="1"/>
</dbReference>
<dbReference type="GO" id="GO:0005886">
    <property type="term" value="C:plasma membrane"/>
    <property type="evidence" value="ECO:0007669"/>
    <property type="project" value="TreeGrafter"/>
</dbReference>
<evidence type="ECO:0000313" key="7">
    <source>
        <dbReference type="EMBL" id="AGF78147.1"/>
    </source>
</evidence>
<accession>M1P909</accession>
<evidence type="ECO:0000259" key="5">
    <source>
        <dbReference type="PROSITE" id="PS50887"/>
    </source>
</evidence>
<dbReference type="Proteomes" id="UP000011721">
    <property type="component" value="Chromosome"/>
</dbReference>
<feature type="domain" description="HD-GYP" evidence="6">
    <location>
        <begin position="344"/>
        <end position="542"/>
    </location>
</feature>
<dbReference type="GO" id="GO:0043709">
    <property type="term" value="P:cell adhesion involved in single-species biofilm formation"/>
    <property type="evidence" value="ECO:0007669"/>
    <property type="project" value="TreeGrafter"/>
</dbReference>
<dbReference type="InterPro" id="IPR050469">
    <property type="entry name" value="Diguanylate_Cyclase"/>
</dbReference>
<comment type="caution">
    <text evidence="3">Lacks conserved residue(s) required for the propagation of feature annotation.</text>
</comment>
<dbReference type="STRING" id="1167006.UWK_01589"/>
<dbReference type="GO" id="GO:0052621">
    <property type="term" value="F:diguanylate cyclase activity"/>
    <property type="evidence" value="ECO:0007669"/>
    <property type="project" value="UniProtKB-EC"/>
</dbReference>
<dbReference type="PATRIC" id="fig|1167006.5.peg.1750"/>
<sequence>MSSDKKQSILFVDSDPVAHKSVQEVLKDFDLDVVVARSTAEVSELVLVYDFALILLSVTPSDTTPFDTARALGKNEKTWYVPIIFQTTPEAIGELLEQGYAAGGVDFLHKPFRPEVLRAKVKVFLELDARQRQLAFATATIQQQNLKLEERAIRDSLTGLYNHNYLQEQLGREVSIARRYNTPLSVFLLDLDFFKDVNDSCGHPFGDFVLKEFSRRVEGSLRESDIFGRYGGEEFLVILPSVDREQAAVVAEKIRKNTGTTVFSNDKYERYVTVSIGVYSGFGEETDASRLIIDFVDNALYQAKAEGRNRVCHYRGPRGGTAGMDEHISDVIGSDQQNHLNATIEKSRAMTLASFEAMVHAQTREYELLAARNSFFIKVLDGLAERLNLPDQLIHSFRRAIKLHDLFRCYIHDSSLKTEGALSEEQEEMLFDQPLMLRELTNMFDFFASERVILYSHHEHYDGTGYPDGLTGDEIPMAARIFALVDSFVAMVTPASGKEGMTREQAEAEMKKYSGRQFDPFLVGMLMQSIDTSDFFKDKEDAVDAAEI</sequence>
<dbReference type="SUPFAM" id="SSF109604">
    <property type="entry name" value="HD-domain/PDEase-like"/>
    <property type="match status" value="1"/>
</dbReference>
<dbReference type="EMBL" id="CP003985">
    <property type="protein sequence ID" value="AGF78147.1"/>
    <property type="molecule type" value="Genomic_DNA"/>
</dbReference>
<dbReference type="SMART" id="SM00448">
    <property type="entry name" value="REC"/>
    <property type="match status" value="1"/>
</dbReference>
<feature type="domain" description="Response regulatory" evidence="4">
    <location>
        <begin position="8"/>
        <end position="125"/>
    </location>
</feature>
<dbReference type="InterPro" id="IPR000160">
    <property type="entry name" value="GGDEF_dom"/>
</dbReference>
<dbReference type="PROSITE" id="PS51832">
    <property type="entry name" value="HD_GYP"/>
    <property type="match status" value="1"/>
</dbReference>
<dbReference type="InterPro" id="IPR011006">
    <property type="entry name" value="CheY-like_superfamily"/>
</dbReference>
<dbReference type="AlphaFoldDB" id="M1P909"/>
<gene>
    <name evidence="7" type="ordered locus">UWK_01589</name>
</gene>
<dbReference type="KEGG" id="dsf:UWK_01589"/>
<dbReference type="SUPFAM" id="SSF52172">
    <property type="entry name" value="CheY-like"/>
    <property type="match status" value="1"/>
</dbReference>
<dbReference type="InterPro" id="IPR037522">
    <property type="entry name" value="HD_GYP_dom"/>
</dbReference>
<dbReference type="eggNOG" id="COG3437">
    <property type="taxonomic scope" value="Bacteria"/>
</dbReference>
<dbReference type="Pfam" id="PF00072">
    <property type="entry name" value="Response_reg"/>
    <property type="match status" value="1"/>
</dbReference>
<dbReference type="InterPro" id="IPR043128">
    <property type="entry name" value="Rev_trsase/Diguanyl_cyclase"/>
</dbReference>
<dbReference type="InterPro" id="IPR029787">
    <property type="entry name" value="Nucleotide_cyclase"/>
</dbReference>
<dbReference type="NCBIfam" id="TIGR00254">
    <property type="entry name" value="GGDEF"/>
    <property type="match status" value="1"/>
</dbReference>
<dbReference type="FunFam" id="3.30.70.270:FF:000001">
    <property type="entry name" value="Diguanylate cyclase domain protein"/>
    <property type="match status" value="1"/>
</dbReference>
<reference evidence="8" key="1">
    <citation type="journal article" date="2013" name="Stand. Genomic Sci.">
        <title>Complete genome sequence of Desulfocapsa sulfexigens, a marine deltaproteobacterium specialized in disproportionating inorganic sulfur compounds.</title>
        <authorList>
            <person name="Finster K.W."/>
            <person name="Kjeldsen K.U."/>
            <person name="Kube M."/>
            <person name="Reinhardt R."/>
            <person name="Mussmann M."/>
            <person name="Amann R."/>
            <person name="Schreiber L."/>
        </authorList>
    </citation>
    <scope>NUCLEOTIDE SEQUENCE [LARGE SCALE GENOMIC DNA]</scope>
    <source>
        <strain evidence="8">DSM 10523 / SB164P1</strain>
    </source>
</reference>
<dbReference type="CDD" id="cd01949">
    <property type="entry name" value="GGDEF"/>
    <property type="match status" value="1"/>
</dbReference>
<dbReference type="RefSeq" id="WP_015403838.1">
    <property type="nucleotide sequence ID" value="NC_020304.1"/>
</dbReference>
<evidence type="ECO:0000256" key="2">
    <source>
        <dbReference type="ARBA" id="ARBA00034247"/>
    </source>
</evidence>
<evidence type="ECO:0000256" key="3">
    <source>
        <dbReference type="PROSITE-ProRule" id="PRU00169"/>
    </source>
</evidence>
<dbReference type="InterPro" id="IPR001789">
    <property type="entry name" value="Sig_transdc_resp-reg_receiver"/>
</dbReference>
<dbReference type="PANTHER" id="PTHR45138">
    <property type="entry name" value="REGULATORY COMPONENTS OF SENSORY TRANSDUCTION SYSTEM"/>
    <property type="match status" value="1"/>
</dbReference>
<dbReference type="Pfam" id="PF13487">
    <property type="entry name" value="HD_5"/>
    <property type="match status" value="1"/>
</dbReference>
<evidence type="ECO:0000313" key="8">
    <source>
        <dbReference type="Proteomes" id="UP000011721"/>
    </source>
</evidence>
<evidence type="ECO:0000259" key="6">
    <source>
        <dbReference type="PROSITE" id="PS51832"/>
    </source>
</evidence>
<dbReference type="SUPFAM" id="SSF55073">
    <property type="entry name" value="Nucleotide cyclase"/>
    <property type="match status" value="1"/>
</dbReference>
<organism evidence="7 8">
    <name type="scientific">Desulfocapsa sulfexigens (strain DSM 10523 / SB164P1)</name>
    <dbReference type="NCBI Taxonomy" id="1167006"/>
    <lineage>
        <taxon>Bacteria</taxon>
        <taxon>Pseudomonadati</taxon>
        <taxon>Thermodesulfobacteriota</taxon>
        <taxon>Desulfobulbia</taxon>
        <taxon>Desulfobulbales</taxon>
        <taxon>Desulfocapsaceae</taxon>
        <taxon>Desulfocapsa</taxon>
    </lineage>
</organism>
<evidence type="ECO:0000259" key="4">
    <source>
        <dbReference type="PROSITE" id="PS50110"/>
    </source>
</evidence>
<proteinExistence type="predicted"/>
<dbReference type="GO" id="GO:1902201">
    <property type="term" value="P:negative regulation of bacterial-type flagellum-dependent cell motility"/>
    <property type="evidence" value="ECO:0007669"/>
    <property type="project" value="TreeGrafter"/>
</dbReference>
<dbReference type="PROSITE" id="PS50887">
    <property type="entry name" value="GGDEF"/>
    <property type="match status" value="1"/>
</dbReference>
<protein>
    <recommendedName>
        <fullName evidence="1">diguanylate cyclase</fullName>
        <ecNumber evidence="1">2.7.7.65</ecNumber>
    </recommendedName>
</protein>